<keyword evidence="1" id="KW-0732">Signal</keyword>
<name>A0A0N4YE33_NIPBR</name>
<reference evidence="4" key="1">
    <citation type="submission" date="2017-02" db="UniProtKB">
        <authorList>
            <consortium name="WormBaseParasite"/>
        </authorList>
    </citation>
    <scope>IDENTIFICATION</scope>
</reference>
<dbReference type="AlphaFoldDB" id="A0A0N4YE33"/>
<organism evidence="4">
    <name type="scientific">Nippostrongylus brasiliensis</name>
    <name type="common">Rat hookworm</name>
    <dbReference type="NCBI Taxonomy" id="27835"/>
    <lineage>
        <taxon>Eukaryota</taxon>
        <taxon>Metazoa</taxon>
        <taxon>Ecdysozoa</taxon>
        <taxon>Nematoda</taxon>
        <taxon>Chromadorea</taxon>
        <taxon>Rhabditida</taxon>
        <taxon>Rhabditina</taxon>
        <taxon>Rhabditomorpha</taxon>
        <taxon>Strongyloidea</taxon>
        <taxon>Heligmosomidae</taxon>
        <taxon>Nippostrongylus</taxon>
    </lineage>
</organism>
<evidence type="ECO:0000313" key="4">
    <source>
        <dbReference type="WBParaSite" id="NBR_0001492401-mRNA-1"/>
    </source>
</evidence>
<feature type="chain" id="PRO_5043125528" evidence="1">
    <location>
        <begin position="22"/>
        <end position="101"/>
    </location>
</feature>
<evidence type="ECO:0000256" key="1">
    <source>
        <dbReference type="SAM" id="SignalP"/>
    </source>
</evidence>
<dbReference type="Proteomes" id="UP000271162">
    <property type="component" value="Unassembled WGS sequence"/>
</dbReference>
<proteinExistence type="predicted"/>
<sequence length="101" mass="11197">MFSTIPLLLVVLLVRFSGAQSDSMDSSSEGPDPPIFEPLPALPDMTSVVRSAHPPGFAPPHDYEQKLRVDESMGINIISADNNDFNKFLDDHWLQYPTTLP</sequence>
<evidence type="ECO:0000313" key="3">
    <source>
        <dbReference type="Proteomes" id="UP000271162"/>
    </source>
</evidence>
<evidence type="ECO:0000313" key="2">
    <source>
        <dbReference type="EMBL" id="VDL78519.1"/>
    </source>
</evidence>
<protein>
    <submittedName>
        <fullName evidence="4">Secreted protein</fullName>
    </submittedName>
</protein>
<accession>A0A0N4YE33</accession>
<keyword evidence="3" id="KW-1185">Reference proteome</keyword>
<dbReference type="WBParaSite" id="NBR_0001492401-mRNA-1">
    <property type="protein sequence ID" value="NBR_0001492401-mRNA-1"/>
    <property type="gene ID" value="NBR_0001492401"/>
</dbReference>
<gene>
    <name evidence="2" type="ORF">NBR_LOCUS14925</name>
</gene>
<dbReference type="EMBL" id="UYSL01021539">
    <property type="protein sequence ID" value="VDL78519.1"/>
    <property type="molecule type" value="Genomic_DNA"/>
</dbReference>
<reference evidence="2 3" key="2">
    <citation type="submission" date="2018-11" db="EMBL/GenBank/DDBJ databases">
        <authorList>
            <consortium name="Pathogen Informatics"/>
        </authorList>
    </citation>
    <scope>NUCLEOTIDE SEQUENCE [LARGE SCALE GENOMIC DNA]</scope>
</reference>
<feature type="signal peptide" evidence="1">
    <location>
        <begin position="1"/>
        <end position="21"/>
    </location>
</feature>